<evidence type="ECO:0000313" key="3">
    <source>
        <dbReference type="Proteomes" id="UP000092018"/>
    </source>
</evidence>
<accession>A0AAN0XZE3</accession>
<dbReference type="Proteomes" id="UP000092018">
    <property type="component" value="Plasmid unnamed1"/>
</dbReference>
<evidence type="ECO:0000256" key="1">
    <source>
        <dbReference type="SAM" id="SignalP"/>
    </source>
</evidence>
<geneLocation type="plasmid" evidence="2 3">
    <name>unnamed1</name>
</geneLocation>
<dbReference type="KEGG" id="vbr:A6E01_19270"/>
<reference evidence="2 3" key="1">
    <citation type="submission" date="2016-06" db="EMBL/GenBank/DDBJ databases">
        <title>Adaptive Radiation by Waves of Gene Transfer Leads to Fine-Scale Resource Partitioning in Marine Microbes.</title>
        <authorList>
            <person name="Hehemann J.-H."/>
            <person name="Arevalo P."/>
            <person name="Datta M.S."/>
            <person name="Yu X."/>
            <person name="Corzett C."/>
            <person name="Henschel A."/>
            <person name="Preheim S.P."/>
            <person name="Timberlake S."/>
            <person name="Alm E.J."/>
            <person name="Polz M.F."/>
        </authorList>
    </citation>
    <scope>NUCLEOTIDE SEQUENCE [LARGE SCALE GENOMIC DNA]</scope>
    <source>
        <strain evidence="2 3">FF50</strain>
        <plasmid evidence="2 3">unnamed1</plasmid>
    </source>
</reference>
<organism evidence="2 3">
    <name type="scientific">Vibrio breoganii</name>
    <dbReference type="NCBI Taxonomy" id="553239"/>
    <lineage>
        <taxon>Bacteria</taxon>
        <taxon>Pseudomonadati</taxon>
        <taxon>Pseudomonadota</taxon>
        <taxon>Gammaproteobacteria</taxon>
        <taxon>Vibrionales</taxon>
        <taxon>Vibrionaceae</taxon>
        <taxon>Vibrio</taxon>
    </lineage>
</organism>
<dbReference type="EMBL" id="CP016179">
    <property type="protein sequence ID" value="ANO35356.1"/>
    <property type="molecule type" value="Genomic_DNA"/>
</dbReference>
<gene>
    <name evidence="2" type="ORF">A6E01_19270</name>
</gene>
<feature type="chain" id="PRO_5042984709" description="TIGR03756 family integrating conjugative element protein" evidence="1">
    <location>
        <begin position="24"/>
        <end position="442"/>
    </location>
</feature>
<protein>
    <recommendedName>
        <fullName evidence="4">TIGR03756 family integrating conjugative element protein</fullName>
    </recommendedName>
</protein>
<sequence>MMKLKSRVAVAVLMSFCTVSSVAALDYAHVLEKAQELKDSDFYGYLEKAKEYKDEMEERFAPVLDAASDVKEAIPDEIKGALTEAQVRQQKDPWDIEDELMLAIDTMASPLDFLDCVDHRILGFCISLKTSWWPKLYFTTIQENYSRDSHIEVRNTIRDVQIGDIFSTDTQDKASPTSAMVGGLASNIATGLGNFISWLGDLLYSPSKDQPRQGEASSDTSFDESGYVFKEVMVMGSPENLAIDAYMSLITFNTWCSSSNMPWVPYFHSSQDVLSWRWMATSEVLSMGSYGVKQLAWDDIGSGYGSTFPRSGYIQQRDPFKASVVAAYRGFDIVTSYDEYTSTAGLHVSNTMDKWASSTWQRDGYLTSETSNKKKLQMIYPFQGEMCTRYKNRNSLFDSDMKRFMDGNAAQSAAFKGYRAFRCCRKRGNKFLTNVMLRDGNL</sequence>
<feature type="signal peptide" evidence="1">
    <location>
        <begin position="1"/>
        <end position="23"/>
    </location>
</feature>
<proteinExistence type="predicted"/>
<name>A0AAN0XZE3_9VIBR</name>
<evidence type="ECO:0008006" key="4">
    <source>
        <dbReference type="Google" id="ProtNLM"/>
    </source>
</evidence>
<dbReference type="AlphaFoldDB" id="A0AAN0XZE3"/>
<keyword evidence="1" id="KW-0732">Signal</keyword>
<keyword evidence="2" id="KW-0614">Plasmid</keyword>
<dbReference type="RefSeq" id="WP_065211118.1">
    <property type="nucleotide sequence ID" value="NZ_CP016179.1"/>
</dbReference>
<evidence type="ECO:0000313" key="2">
    <source>
        <dbReference type="EMBL" id="ANO35356.1"/>
    </source>
</evidence>